<keyword evidence="4 7" id="KW-0812">Transmembrane</keyword>
<sequence>MKIKLKNVFFHSGRKLLLKIMKAFILLWCTTIFSFTTTDVLSQNAKINIKADAVVSVDMVFDIIMEQTDYKFIYSEGFFDAYPKVALHKGIIKANALLDKTLENSDVSYEFLPNKTIVIVKKPGNSSINQQLQITGKVLDENTSPLLGVTILVEGTTNGVTTDFDGNYLIKAKAGDVLSFSYVGYLTQKIKVKENESVINVVLKENVNVLDEVTVISTGYQQISEERSTGAFETIKKSQLEKPASSISERLVGMVAGLQSTINSDGSIDFQIRGQSSLFADQQPLIVLDGFPIEDGFETINPNDVESITVLKDAAAASIWGAKSANGVIVVTTKKAKQGKTTISANTFIKTSSKLDLDYIIASAPASDIIAYEKRSFDSDFFGSIIGGPQGGTVFNLQAYSLPLTAMNEARLGRITNEERDAQLAALSGLNNRDQIENYLLNAPITKQYNISVAGGSETMKNNLSLLFEDSSTFFQGDEQNKYLINYTSKIKVNDRLDFDFAGMFQYRDVRNNSGTQNIYGEGDMLSTIRSLAPWDMLVNEDGGYNDLSYLKYYQPNFDMFVPTEAFPYSDWSYNPITEVENRDFSTKSLNTRIQAGLNFKIIDGLSVSSKIQYEIFKTNVDNYYNEKTFDVRQFVNETSGWNYDYNTVPTQNVPTGGVLKKSETTVNSYNFRNQLNFNKTFADKHTISFIAGTELSNRVTTSTIHPDSFGYNDETLASSELLNPVETASMWNGYPLRYASFFYPFNITPTTTYQEYTNRFFSLFGNLGYTFNNKYTVTGSYRTDASNLITDDPSFRYNPFWSVGGSWKAHKEDFLTGATWLNRLNLRATYGFNGNVDRSTSFKPLINVNPSLNVFTQENTATISSFGNPTLRWEKTKTLNFGVDFSLFRSKLFGSVDVYNKQSFDLIVNQSIASVNGTTNQKFNNGEMLNKGIEVTLGTTLPIKNNDIVWSGSVNFAHNKNEINSFFKTNYQSYELYGGPTTSYVEGYDANTLWSFQYAGLTNVGSEANPVLKPSVIGENGEAVTVINFAQGDSREFMKAQGTLVAPTTVGMRNSFKIYDFDFSFIVTGKFGHVFKRQSFNYPSVIRGNSQINEKYSEVVNGDPNSIIPIPEEEGRYYFYERYYPYMDYLTEDASHIRFQEISLSYSLPSKVTQKMGVNSMRFYAQANNVGTILFNDFGEDPEYPKGGLRLQSSLTFGLNFNF</sequence>
<dbReference type="InterPro" id="IPR037066">
    <property type="entry name" value="Plug_dom_sf"/>
</dbReference>
<dbReference type="FunFam" id="2.60.40.1120:FF:000003">
    <property type="entry name" value="Outer membrane protein Omp121"/>
    <property type="match status" value="1"/>
</dbReference>
<keyword evidence="3 7" id="KW-1134">Transmembrane beta strand</keyword>
<evidence type="ECO:0000259" key="8">
    <source>
        <dbReference type="Pfam" id="PF07715"/>
    </source>
</evidence>
<comment type="subcellular location">
    <subcellularLocation>
        <location evidence="1 7">Cell outer membrane</location>
        <topology evidence="1 7">Multi-pass membrane protein</topology>
    </subcellularLocation>
</comment>
<protein>
    <submittedName>
        <fullName evidence="9">TonB-linked outer membrane protein, SusC/RagA family</fullName>
    </submittedName>
</protein>
<proteinExistence type="inferred from homology"/>
<keyword evidence="5 7" id="KW-0472">Membrane</keyword>
<dbReference type="SUPFAM" id="SSF49464">
    <property type="entry name" value="Carboxypeptidase regulatory domain-like"/>
    <property type="match status" value="1"/>
</dbReference>
<dbReference type="AlphaFoldDB" id="A0A1K1MWH8"/>
<accession>A0A1K1MWH8</accession>
<dbReference type="InterPro" id="IPR023996">
    <property type="entry name" value="TonB-dep_OMP_SusC/RagA"/>
</dbReference>
<evidence type="ECO:0000256" key="6">
    <source>
        <dbReference type="ARBA" id="ARBA00023237"/>
    </source>
</evidence>
<dbReference type="InterPro" id="IPR036942">
    <property type="entry name" value="Beta-barrel_TonB_sf"/>
</dbReference>
<dbReference type="SUPFAM" id="SSF56935">
    <property type="entry name" value="Porins"/>
    <property type="match status" value="1"/>
</dbReference>
<dbReference type="Pfam" id="PF07715">
    <property type="entry name" value="Plug"/>
    <property type="match status" value="1"/>
</dbReference>
<dbReference type="NCBIfam" id="TIGR04057">
    <property type="entry name" value="SusC_RagA_signa"/>
    <property type="match status" value="1"/>
</dbReference>
<dbReference type="InterPro" id="IPR039426">
    <property type="entry name" value="TonB-dep_rcpt-like"/>
</dbReference>
<evidence type="ECO:0000256" key="4">
    <source>
        <dbReference type="ARBA" id="ARBA00022692"/>
    </source>
</evidence>
<evidence type="ECO:0000313" key="9">
    <source>
        <dbReference type="EMBL" id="SFW27512.1"/>
    </source>
</evidence>
<dbReference type="EMBL" id="FPIY01000001">
    <property type="protein sequence ID" value="SFW27512.1"/>
    <property type="molecule type" value="Genomic_DNA"/>
</dbReference>
<reference evidence="10" key="1">
    <citation type="submission" date="2016-11" db="EMBL/GenBank/DDBJ databases">
        <authorList>
            <person name="Varghese N."/>
            <person name="Submissions S."/>
        </authorList>
    </citation>
    <scope>NUCLEOTIDE SEQUENCE [LARGE SCALE GENOMIC DNA]</scope>
    <source>
        <strain evidence="10">DSM 24786</strain>
    </source>
</reference>
<dbReference type="PROSITE" id="PS52016">
    <property type="entry name" value="TONB_DEPENDENT_REC_3"/>
    <property type="match status" value="1"/>
</dbReference>
<dbReference type="Proteomes" id="UP000183257">
    <property type="component" value="Unassembled WGS sequence"/>
</dbReference>
<organism evidence="9 10">
    <name type="scientific">Cellulophaga fucicola</name>
    <dbReference type="NCBI Taxonomy" id="76595"/>
    <lineage>
        <taxon>Bacteria</taxon>
        <taxon>Pseudomonadati</taxon>
        <taxon>Bacteroidota</taxon>
        <taxon>Flavobacteriia</taxon>
        <taxon>Flavobacteriales</taxon>
        <taxon>Flavobacteriaceae</taxon>
        <taxon>Cellulophaga</taxon>
    </lineage>
</organism>
<dbReference type="GO" id="GO:0009279">
    <property type="term" value="C:cell outer membrane"/>
    <property type="evidence" value="ECO:0007669"/>
    <property type="project" value="UniProtKB-SubCell"/>
</dbReference>
<dbReference type="Gene3D" id="2.60.40.1120">
    <property type="entry name" value="Carboxypeptidase-like, regulatory domain"/>
    <property type="match status" value="1"/>
</dbReference>
<dbReference type="InterPro" id="IPR012910">
    <property type="entry name" value="Plug_dom"/>
</dbReference>
<keyword evidence="6 7" id="KW-0998">Cell outer membrane</keyword>
<gene>
    <name evidence="9" type="ORF">SAMN05660313_00995</name>
</gene>
<dbReference type="Gene3D" id="2.40.170.20">
    <property type="entry name" value="TonB-dependent receptor, beta-barrel domain"/>
    <property type="match status" value="1"/>
</dbReference>
<evidence type="ECO:0000313" key="10">
    <source>
        <dbReference type="Proteomes" id="UP000183257"/>
    </source>
</evidence>
<evidence type="ECO:0000256" key="2">
    <source>
        <dbReference type="ARBA" id="ARBA00022448"/>
    </source>
</evidence>
<dbReference type="Pfam" id="PF13715">
    <property type="entry name" value="CarbopepD_reg_2"/>
    <property type="match status" value="1"/>
</dbReference>
<evidence type="ECO:0000256" key="3">
    <source>
        <dbReference type="ARBA" id="ARBA00022452"/>
    </source>
</evidence>
<dbReference type="InterPro" id="IPR023997">
    <property type="entry name" value="TonB-dep_OMP_SusC/RagA_CS"/>
</dbReference>
<keyword evidence="2 7" id="KW-0813">Transport</keyword>
<evidence type="ECO:0000256" key="5">
    <source>
        <dbReference type="ARBA" id="ARBA00023136"/>
    </source>
</evidence>
<dbReference type="Gene3D" id="2.170.130.10">
    <property type="entry name" value="TonB-dependent receptor, plug domain"/>
    <property type="match status" value="1"/>
</dbReference>
<dbReference type="STRING" id="76595.SAMN05660313_00995"/>
<name>A0A1K1MWH8_9FLAO</name>
<evidence type="ECO:0000256" key="7">
    <source>
        <dbReference type="PROSITE-ProRule" id="PRU01360"/>
    </source>
</evidence>
<comment type="similarity">
    <text evidence="7">Belongs to the TonB-dependent receptor family.</text>
</comment>
<dbReference type="NCBIfam" id="TIGR04056">
    <property type="entry name" value="OMP_RagA_SusC"/>
    <property type="match status" value="1"/>
</dbReference>
<keyword evidence="10" id="KW-1185">Reference proteome</keyword>
<evidence type="ECO:0000256" key="1">
    <source>
        <dbReference type="ARBA" id="ARBA00004571"/>
    </source>
</evidence>
<dbReference type="InterPro" id="IPR008969">
    <property type="entry name" value="CarboxyPept-like_regulatory"/>
</dbReference>
<feature type="domain" description="TonB-dependent receptor plug" evidence="8">
    <location>
        <begin position="227"/>
        <end position="328"/>
    </location>
</feature>